<evidence type="ECO:0000313" key="3">
    <source>
        <dbReference type="Proteomes" id="UP000222056"/>
    </source>
</evidence>
<evidence type="ECO:0008006" key="4">
    <source>
        <dbReference type="Google" id="ProtNLM"/>
    </source>
</evidence>
<dbReference type="EMBL" id="FNWJ01000002">
    <property type="protein sequence ID" value="SEH14034.1"/>
    <property type="molecule type" value="Genomic_DNA"/>
</dbReference>
<evidence type="ECO:0000256" key="1">
    <source>
        <dbReference type="SAM" id="SignalP"/>
    </source>
</evidence>
<keyword evidence="3" id="KW-1185">Reference proteome</keyword>
<feature type="chain" id="PRO_5039366783" description="Blue (type 1) copper domain-containing protein" evidence="1">
    <location>
        <begin position="40"/>
        <end position="525"/>
    </location>
</feature>
<dbReference type="InterPro" id="IPR008972">
    <property type="entry name" value="Cupredoxin"/>
</dbReference>
<dbReference type="STRING" id="29539.SAMN02745716_1466"/>
<sequence>MLCESPTNPTLPARLRDRLRVAGALAVSTLALALAPATAAAAGDVQHLSYRIGPFHITPGQNRIAFAPIAPSQRPAVPGYITRIKPNLTYLNGKIPRVDIVHLHHAVWLNLSRKDATMGGPERFFAAGEEKTIFRVPPGYGYYYDPKDRWVLNHMLHDLVGKPAEVYVTYDIDFVPADSPTGRRMKAVRPIWMDVQNGSLYPVFDVLKGSGEGGRFTFPDQARNPYRGGPRNVWRVDRDGVLVAGAGHVHPGGLYTDLWLNRPGATPARARCAATAGAARRRCLAKAPTVRGQWVHLLRSKAKYFGKKGPIDWDLAMTGSRPDWQVQVRKGDLLRITATYDSSRAAWYESMGIMVLYMADGSGGKDPLRTKVDYIGTTTHGRLPENIDRGGRPTNLPNPLALPAGGPAPSVIGISDFRYQVGDFLLPGAGKRPPVVRRGQQVLFVNGDDGREIYHSVTSCREPCNRSSGIGYPLADGRFDSGQLGSRLPGVGRVEWQLPTSRLKPGTYTYFCRIHPFMRGSFRVQ</sequence>
<proteinExistence type="predicted"/>
<dbReference type="RefSeq" id="WP_093117755.1">
    <property type="nucleotide sequence ID" value="NZ_FNWJ01000002.1"/>
</dbReference>
<dbReference type="SUPFAM" id="SSF49503">
    <property type="entry name" value="Cupredoxins"/>
    <property type="match status" value="1"/>
</dbReference>
<accession>A0A1H6FW55</accession>
<dbReference type="AlphaFoldDB" id="A0A1H6FW55"/>
<dbReference type="OrthoDB" id="3467825at2"/>
<dbReference type="Gene3D" id="2.60.40.420">
    <property type="entry name" value="Cupredoxins - blue copper proteins"/>
    <property type="match status" value="1"/>
</dbReference>
<protein>
    <recommendedName>
        <fullName evidence="4">Blue (type 1) copper domain-containing protein</fullName>
    </recommendedName>
</protein>
<evidence type="ECO:0000313" key="2">
    <source>
        <dbReference type="EMBL" id="SEH14034.1"/>
    </source>
</evidence>
<reference evidence="3" key="1">
    <citation type="submission" date="2016-10" db="EMBL/GenBank/DDBJ databases">
        <authorList>
            <person name="Varghese N."/>
            <person name="Submissions S."/>
        </authorList>
    </citation>
    <scope>NUCLEOTIDE SEQUENCE [LARGE SCALE GENOMIC DNA]</scope>
    <source>
        <strain evidence="3">ATCC 35263</strain>
    </source>
</reference>
<name>A0A1H6FW55_THEAL</name>
<keyword evidence="1" id="KW-0732">Signal</keyword>
<dbReference type="Proteomes" id="UP000222056">
    <property type="component" value="Unassembled WGS sequence"/>
</dbReference>
<feature type="signal peptide" evidence="1">
    <location>
        <begin position="1"/>
        <end position="39"/>
    </location>
</feature>
<organism evidence="2 3">
    <name type="scientific">Thermoleophilum album</name>
    <dbReference type="NCBI Taxonomy" id="29539"/>
    <lineage>
        <taxon>Bacteria</taxon>
        <taxon>Bacillati</taxon>
        <taxon>Actinomycetota</taxon>
        <taxon>Thermoleophilia</taxon>
        <taxon>Thermoleophilales</taxon>
        <taxon>Thermoleophilaceae</taxon>
        <taxon>Thermoleophilum</taxon>
    </lineage>
</organism>
<gene>
    <name evidence="2" type="ORF">SAMN02745716_1466</name>
</gene>